<feature type="domain" description="DUF1653" evidence="1">
    <location>
        <begin position="8"/>
        <end position="68"/>
    </location>
</feature>
<protein>
    <submittedName>
        <fullName evidence="2">DUF1653 domain-containing protein</fullName>
    </submittedName>
</protein>
<comment type="caution">
    <text evidence="2">The sequence shown here is derived from an EMBL/GenBank/DDBJ whole genome shotgun (WGS) entry which is preliminary data.</text>
</comment>
<keyword evidence="3" id="KW-1185">Reference proteome</keyword>
<dbReference type="EMBL" id="JBHFNT010000004">
    <property type="protein sequence ID" value="MFB2832944.1"/>
    <property type="molecule type" value="Genomic_DNA"/>
</dbReference>
<name>A0ABV4WCZ0_9CYAN</name>
<organism evidence="2 3">
    <name type="scientific">Floridaenema evergladense BLCC-F167</name>
    <dbReference type="NCBI Taxonomy" id="3153639"/>
    <lineage>
        <taxon>Bacteria</taxon>
        <taxon>Bacillati</taxon>
        <taxon>Cyanobacteriota</taxon>
        <taxon>Cyanophyceae</taxon>
        <taxon>Oscillatoriophycideae</taxon>
        <taxon>Aerosakkonematales</taxon>
        <taxon>Aerosakkonemataceae</taxon>
        <taxon>Floridanema</taxon>
        <taxon>Floridanema evergladense</taxon>
    </lineage>
</organism>
<accession>A0ABV4WCZ0</accession>
<proteinExistence type="predicted"/>
<gene>
    <name evidence="2" type="ORF">ACE1CA_00265</name>
</gene>
<dbReference type="Pfam" id="PF07866">
    <property type="entry name" value="DUF1653"/>
    <property type="match status" value="1"/>
</dbReference>
<dbReference type="Proteomes" id="UP001576780">
    <property type="component" value="Unassembled WGS sequence"/>
</dbReference>
<dbReference type="InterPro" id="IPR023387">
    <property type="entry name" value="DUF1653-like_dom"/>
</dbReference>
<sequence length="71" mass="8198">MMPQVGKLYKHYKGGIYHVIAIAEHTETKESFVIYQSPNSAIVWARPLSNFAEVLGGENENTWFHRFEELS</sequence>
<reference evidence="2 3" key="1">
    <citation type="submission" date="2024-09" db="EMBL/GenBank/DDBJ databases">
        <title>Floridaenema gen nov. (Aerosakkonemataceae, Aerosakkonematales ord. nov., Cyanobacteria) from benthic tropical and subtropical fresh waters, with the description of four new species.</title>
        <authorList>
            <person name="Moretto J.A."/>
            <person name="Berthold D.E."/>
            <person name="Lefler F.W."/>
            <person name="Huang I.-S."/>
            <person name="Laughinghouse H. IV."/>
        </authorList>
    </citation>
    <scope>NUCLEOTIDE SEQUENCE [LARGE SCALE GENOMIC DNA]</scope>
    <source>
        <strain evidence="2 3">BLCC-F167</strain>
    </source>
</reference>
<dbReference type="RefSeq" id="WP_413275420.1">
    <property type="nucleotide sequence ID" value="NZ_JBHFNT010000004.1"/>
</dbReference>
<dbReference type="InterPro" id="IPR037135">
    <property type="entry name" value="DUF1653-like_dom_sf"/>
</dbReference>
<evidence type="ECO:0000313" key="2">
    <source>
        <dbReference type="EMBL" id="MFB2832944.1"/>
    </source>
</evidence>
<evidence type="ECO:0000259" key="1">
    <source>
        <dbReference type="Pfam" id="PF07866"/>
    </source>
</evidence>
<dbReference type="Gene3D" id="2.30.30.320">
    <property type="entry name" value="DUF1653-like domain"/>
    <property type="match status" value="1"/>
</dbReference>
<evidence type="ECO:0000313" key="3">
    <source>
        <dbReference type="Proteomes" id="UP001576780"/>
    </source>
</evidence>